<dbReference type="eggNOG" id="COG0725">
    <property type="taxonomic scope" value="Bacteria"/>
</dbReference>
<dbReference type="HOGENOM" id="CLU_083611_0_0_6"/>
<dbReference type="EMBL" id="CP002505">
    <property type="protein sequence ID" value="ADW75633.1"/>
    <property type="molecule type" value="Genomic_DNA"/>
</dbReference>
<proteinExistence type="predicted"/>
<name>A0A0H3FF17_RAHSY</name>
<dbReference type="Pfam" id="PF13531">
    <property type="entry name" value="SBP_bac_11"/>
    <property type="match status" value="1"/>
</dbReference>
<dbReference type="GO" id="GO:0030973">
    <property type="term" value="F:molybdate ion binding"/>
    <property type="evidence" value="ECO:0007669"/>
    <property type="project" value="TreeGrafter"/>
</dbReference>
<evidence type="ECO:0000313" key="2">
    <source>
        <dbReference type="Proteomes" id="UP000007257"/>
    </source>
</evidence>
<dbReference type="PANTHER" id="PTHR30632:SF0">
    <property type="entry name" value="SULFATE-BINDING PROTEIN"/>
    <property type="match status" value="1"/>
</dbReference>
<reference evidence="1 2" key="2">
    <citation type="journal article" date="2012" name="J. Bacteriol.">
        <title>Complete Genome Sequence of Rahnella sp. Strain Y9602, a Gammaproteobacterium Isolate from Metal- and Radionuclide-Contaminated Soil.</title>
        <authorList>
            <person name="Martinez R.J."/>
            <person name="Bruce D."/>
            <person name="Detter C."/>
            <person name="Goodwin L.A."/>
            <person name="Han J."/>
            <person name="Han C.S."/>
            <person name="Held B."/>
            <person name="Land M.L."/>
            <person name="Mikhailova N."/>
            <person name="Nolan M."/>
            <person name="Pennacchio L."/>
            <person name="Pitluck S."/>
            <person name="Tapia R."/>
            <person name="Woyke T."/>
            <person name="Sobecky P.A."/>
        </authorList>
    </citation>
    <scope>NUCLEOTIDE SEQUENCE [LARGE SCALE GENOMIC DNA]</scope>
    <source>
        <strain evidence="1 2">Y9602</strain>
    </source>
</reference>
<dbReference type="KEGG" id="rah:Rahaq_4045"/>
<organism evidence="1 2">
    <name type="scientific">Rahnella sp. (strain Y9602)</name>
    <dbReference type="NCBI Taxonomy" id="2703885"/>
    <lineage>
        <taxon>Bacteria</taxon>
        <taxon>Pseudomonadati</taxon>
        <taxon>Pseudomonadota</taxon>
        <taxon>Gammaproteobacteria</taxon>
        <taxon>Enterobacterales</taxon>
        <taxon>Yersiniaceae</taxon>
        <taxon>Rahnella</taxon>
    </lineage>
</organism>
<dbReference type="Gene3D" id="3.40.190.10">
    <property type="entry name" value="Periplasmic binding protein-like II"/>
    <property type="match status" value="2"/>
</dbReference>
<reference evidence="2" key="1">
    <citation type="submission" date="2011-01" db="EMBL/GenBank/DDBJ databases">
        <title>Complete sequence of chromosome of Rahnella sp. Y9602.</title>
        <authorList>
            <consortium name="US DOE Joint Genome Institute"/>
            <person name="Lucas S."/>
            <person name="Copeland A."/>
            <person name="Lapidus A."/>
            <person name="Cheng J.-F."/>
            <person name="Goodwin L."/>
            <person name="Pitluck S."/>
            <person name="Lu M."/>
            <person name="Detter J.C."/>
            <person name="Han C."/>
            <person name="Tapia R."/>
            <person name="Land M."/>
            <person name="Hauser L."/>
            <person name="Kyrpides N."/>
            <person name="Ivanova N."/>
            <person name="Ovchinnikova G."/>
            <person name="Pagani I."/>
            <person name="Sobecky P.A."/>
            <person name="Martinez R.J."/>
            <person name="Woyke T."/>
        </authorList>
    </citation>
    <scope>NUCLEOTIDE SEQUENCE [LARGE SCALE GENOMIC DNA]</scope>
    <source>
        <strain evidence="2">Y9602</strain>
    </source>
</reference>
<dbReference type="PANTHER" id="PTHR30632">
    <property type="entry name" value="MOLYBDATE-BINDING PERIPLASMIC PROTEIN"/>
    <property type="match status" value="1"/>
</dbReference>
<dbReference type="AlphaFoldDB" id="A0A0H3FF17"/>
<dbReference type="GeneID" id="95419681"/>
<dbReference type="RefSeq" id="WP_013577321.1">
    <property type="nucleotide sequence ID" value="NC_015061.1"/>
</dbReference>
<dbReference type="InterPro" id="IPR050682">
    <property type="entry name" value="ModA/WtpA"/>
</dbReference>
<gene>
    <name evidence="1" type="ordered locus">Rahaq_4045</name>
</gene>
<dbReference type="SUPFAM" id="SSF53850">
    <property type="entry name" value="Periplasmic binding protein-like II"/>
    <property type="match status" value="1"/>
</dbReference>
<dbReference type="Proteomes" id="UP000007257">
    <property type="component" value="Chromosome"/>
</dbReference>
<protein>
    <submittedName>
        <fullName evidence="1">Molybdenum ABC transporter, periplasmic molybdate-binding protein</fullName>
    </submittedName>
</protein>
<dbReference type="GO" id="GO:0015689">
    <property type="term" value="P:molybdate ion transport"/>
    <property type="evidence" value="ECO:0007669"/>
    <property type="project" value="TreeGrafter"/>
</dbReference>
<evidence type="ECO:0000313" key="1">
    <source>
        <dbReference type="EMBL" id="ADW75633.1"/>
    </source>
</evidence>
<sequence>MTNTIKVLAAGSLRRAWAPLCDAFTEETDSKVDVEFGPAGLLRERIEQGEKVDLFASANTAHPLTLQQHGKALDVEAFCGNSLCVTARKGPELDKLNWLSVLLDPRFRLATSTPQSDPSGDYTWQMFEQIERRHPDAGAILRNKALRLVGGEKSAKIPAGKLAAEWLICSGQADVFIGYTSYAALLRENDALEVYNIPADYNVRARYALATCTEKGKPLAEFILSETGQHILQNAGFCGRHAVMPE</sequence>
<accession>A0A0H3FF17</accession>
<dbReference type="NCBIfam" id="NF002918">
    <property type="entry name" value="PRK03537.1-4"/>
    <property type="match status" value="1"/>
</dbReference>
<dbReference type="OrthoDB" id="516817at2"/>